<name>A0AAU9FC23_DROMD</name>
<accession>A0AAU9FC23</accession>
<evidence type="ECO:0000313" key="4">
    <source>
        <dbReference type="Proteomes" id="UP001500889"/>
    </source>
</evidence>
<keyword evidence="2" id="KW-0732">Signal</keyword>
<proteinExistence type="predicted"/>
<feature type="chain" id="PRO_5043998132" evidence="2">
    <location>
        <begin position="23"/>
        <end position="193"/>
    </location>
</feature>
<protein>
    <submittedName>
        <fullName evidence="3">Fibroleukin-like</fullName>
    </submittedName>
</protein>
<reference evidence="3 4" key="1">
    <citation type="submission" date="2024-02" db="EMBL/GenBank/DDBJ databases">
        <title>A chromosome-level genome assembly of Drosophila madeirensis, a fruit fly species endemic to Madeira island.</title>
        <authorList>
            <person name="Tomihara K."/>
            <person name="Llopart A."/>
            <person name="Yamamoto D."/>
        </authorList>
    </citation>
    <scope>NUCLEOTIDE SEQUENCE [LARGE SCALE GENOMIC DNA]</scope>
    <source>
        <strain evidence="3 4">RF1</strain>
    </source>
</reference>
<evidence type="ECO:0000256" key="2">
    <source>
        <dbReference type="SAM" id="SignalP"/>
    </source>
</evidence>
<keyword evidence="4" id="KW-1185">Reference proteome</keyword>
<dbReference type="EMBL" id="AP029264">
    <property type="protein sequence ID" value="BFF93207.1"/>
    <property type="molecule type" value="Genomic_DNA"/>
</dbReference>
<dbReference type="AlphaFoldDB" id="A0AAU9FC23"/>
<feature type="coiled-coil region" evidence="1">
    <location>
        <begin position="62"/>
        <end position="89"/>
    </location>
</feature>
<evidence type="ECO:0000256" key="1">
    <source>
        <dbReference type="SAM" id="Coils"/>
    </source>
</evidence>
<sequence>MAMNAWNCFVYIMLGVIFLASANSVDSLADIGVDQENFQSCCSSSDLEDQCGFVCYPILKPLLQYLEKCQEMDLQIKELEDMFREQSVEIIKYKSKTEVLSKHLENNFCDTKVMELGDAIDVRIDVQEEIKKLKLELASKESDIIDMNSKLFKKYELLEQKNKSLKETETAWVITIRRGMYHGIWLDHRSERT</sequence>
<dbReference type="Proteomes" id="UP001500889">
    <property type="component" value="Chromosome U"/>
</dbReference>
<keyword evidence="1" id="KW-0175">Coiled coil</keyword>
<organism evidence="3 4">
    <name type="scientific">Drosophila madeirensis</name>
    <name type="common">Fruit fly</name>
    <dbReference type="NCBI Taxonomy" id="30013"/>
    <lineage>
        <taxon>Eukaryota</taxon>
        <taxon>Metazoa</taxon>
        <taxon>Ecdysozoa</taxon>
        <taxon>Arthropoda</taxon>
        <taxon>Hexapoda</taxon>
        <taxon>Insecta</taxon>
        <taxon>Pterygota</taxon>
        <taxon>Neoptera</taxon>
        <taxon>Endopterygota</taxon>
        <taxon>Diptera</taxon>
        <taxon>Brachycera</taxon>
        <taxon>Muscomorpha</taxon>
        <taxon>Ephydroidea</taxon>
        <taxon>Drosophilidae</taxon>
        <taxon>Drosophila</taxon>
        <taxon>Sophophora</taxon>
    </lineage>
</organism>
<evidence type="ECO:0000313" key="3">
    <source>
        <dbReference type="EMBL" id="BFF93207.1"/>
    </source>
</evidence>
<feature type="signal peptide" evidence="2">
    <location>
        <begin position="1"/>
        <end position="22"/>
    </location>
</feature>
<feature type="coiled-coil region" evidence="1">
    <location>
        <begin position="123"/>
        <end position="168"/>
    </location>
</feature>
<gene>
    <name evidence="3" type="ORF">DMAD_11098</name>
</gene>